<dbReference type="SUPFAM" id="SSF48371">
    <property type="entry name" value="ARM repeat"/>
    <property type="match status" value="1"/>
</dbReference>
<gene>
    <name evidence="1" type="ORF">PS880_05436</name>
</gene>
<evidence type="ECO:0000313" key="2">
    <source>
        <dbReference type="Proteomes" id="UP000375525"/>
    </source>
</evidence>
<dbReference type="Gene3D" id="1.25.10.10">
    <property type="entry name" value="Leucine-rich Repeat Variant"/>
    <property type="match status" value="1"/>
</dbReference>
<proteinExistence type="predicted"/>
<accession>A0A5E7PT83</accession>
<dbReference type="InterPro" id="IPR011989">
    <property type="entry name" value="ARM-like"/>
</dbReference>
<reference evidence="1 2" key="1">
    <citation type="submission" date="2019-09" db="EMBL/GenBank/DDBJ databases">
        <authorList>
            <person name="Chandra G."/>
            <person name="Truman W A."/>
        </authorList>
    </citation>
    <scope>NUCLEOTIDE SEQUENCE [LARGE SCALE GENOMIC DNA]</scope>
    <source>
        <strain evidence="1">PS880</strain>
    </source>
</reference>
<evidence type="ECO:0000313" key="1">
    <source>
        <dbReference type="EMBL" id="VVP52300.1"/>
    </source>
</evidence>
<protein>
    <submittedName>
        <fullName evidence="1">Uncharacterized protein</fullName>
    </submittedName>
</protein>
<dbReference type="InterPro" id="IPR016024">
    <property type="entry name" value="ARM-type_fold"/>
</dbReference>
<sequence length="138" mass="15525">MSTIQNWLNKLKNKQAPSSSWTDRRRNQALELLADAESDCTWVELSTHYNGFIREVAVRTLYSQPSPQALVALIDRLNDWVTQIRDLAAAGLKHYLSPSEAQALLFALEPLIESPRILQTPCSSLCNAFQTLPVTADR</sequence>
<dbReference type="Proteomes" id="UP000375525">
    <property type="component" value="Unassembled WGS sequence"/>
</dbReference>
<organism evidence="1 2">
    <name type="scientific">Pseudomonas fluorescens</name>
    <dbReference type="NCBI Taxonomy" id="294"/>
    <lineage>
        <taxon>Bacteria</taxon>
        <taxon>Pseudomonadati</taxon>
        <taxon>Pseudomonadota</taxon>
        <taxon>Gammaproteobacteria</taxon>
        <taxon>Pseudomonadales</taxon>
        <taxon>Pseudomonadaceae</taxon>
        <taxon>Pseudomonas</taxon>
    </lineage>
</organism>
<name>A0A5E7PT83_PSEFL</name>
<dbReference type="EMBL" id="CABVIH010000034">
    <property type="protein sequence ID" value="VVP52300.1"/>
    <property type="molecule type" value="Genomic_DNA"/>
</dbReference>
<dbReference type="AlphaFoldDB" id="A0A5E7PT83"/>